<keyword evidence="2" id="KW-1185">Reference proteome</keyword>
<reference evidence="1 2" key="1">
    <citation type="submission" date="2021-04" db="EMBL/GenBank/DDBJ databases">
        <authorList>
            <person name="Rodrigo-Torres L."/>
            <person name="Arahal R. D."/>
            <person name="Lucena T."/>
        </authorList>
    </citation>
    <scope>NUCLEOTIDE SEQUENCE [LARGE SCALE GENOMIC DNA]</scope>
    <source>
        <strain evidence="1 2">CECT 9623</strain>
    </source>
</reference>
<proteinExistence type="predicted"/>
<comment type="caution">
    <text evidence="1">The sequence shown here is derived from an EMBL/GenBank/DDBJ whole genome shotgun (WGS) entry which is preliminary data.</text>
</comment>
<dbReference type="Proteomes" id="UP000679725">
    <property type="component" value="Unassembled WGS sequence"/>
</dbReference>
<dbReference type="SUPFAM" id="SSF47598">
    <property type="entry name" value="Ribbon-helix-helix"/>
    <property type="match status" value="1"/>
</dbReference>
<sequence>MLKELEVWAQQDFRSLNGQIEYLLSEALKKQRRVKKLSDNGTEGKD</sequence>
<accession>A0ABM8UX39</accession>
<evidence type="ECO:0000313" key="1">
    <source>
        <dbReference type="EMBL" id="CAG5073810.1"/>
    </source>
</evidence>
<name>A0ABM8UX39_9BACT</name>
<evidence type="ECO:0000313" key="2">
    <source>
        <dbReference type="Proteomes" id="UP000679725"/>
    </source>
</evidence>
<dbReference type="EMBL" id="CAJRAU010000009">
    <property type="protein sequence ID" value="CAG5073810.1"/>
    <property type="molecule type" value="Genomic_DNA"/>
</dbReference>
<protein>
    <recommendedName>
        <fullName evidence="3">Arc family DNA binding domain-containing protein</fullName>
    </recommendedName>
</protein>
<gene>
    <name evidence="1" type="ORF">DYBT9623_04933</name>
</gene>
<evidence type="ECO:0008006" key="3">
    <source>
        <dbReference type="Google" id="ProtNLM"/>
    </source>
</evidence>
<organism evidence="1 2">
    <name type="scientific">Dyadobacter linearis</name>
    <dbReference type="NCBI Taxonomy" id="2823330"/>
    <lineage>
        <taxon>Bacteria</taxon>
        <taxon>Pseudomonadati</taxon>
        <taxon>Bacteroidota</taxon>
        <taxon>Cytophagia</taxon>
        <taxon>Cytophagales</taxon>
        <taxon>Spirosomataceae</taxon>
        <taxon>Dyadobacter</taxon>
    </lineage>
</organism>
<dbReference type="InterPro" id="IPR010985">
    <property type="entry name" value="Ribbon_hlx_hlx"/>
</dbReference>